<sequence length="53" mass="6056">MKCIQNHKNRKYMNKGVAHLHLLTSVPYSAEQRKAWICAAALTESLQGMHTDM</sequence>
<reference evidence="1" key="2">
    <citation type="journal article" date="2015" name="Fish Shellfish Immunol.">
        <title>Early steps in the European eel (Anguilla anguilla)-Vibrio vulnificus interaction in the gills: Role of the RtxA13 toxin.</title>
        <authorList>
            <person name="Callol A."/>
            <person name="Pajuelo D."/>
            <person name="Ebbesson L."/>
            <person name="Teles M."/>
            <person name="MacKenzie S."/>
            <person name="Amaro C."/>
        </authorList>
    </citation>
    <scope>NUCLEOTIDE SEQUENCE</scope>
</reference>
<proteinExistence type="predicted"/>
<accession>A0A0E9XUQ5</accession>
<dbReference type="AlphaFoldDB" id="A0A0E9XUQ5"/>
<dbReference type="EMBL" id="GBXM01002977">
    <property type="protein sequence ID" value="JAI05601.1"/>
    <property type="molecule type" value="Transcribed_RNA"/>
</dbReference>
<protein>
    <submittedName>
        <fullName evidence="1">Uncharacterized protein</fullName>
    </submittedName>
</protein>
<evidence type="ECO:0000313" key="1">
    <source>
        <dbReference type="EMBL" id="JAI05601.1"/>
    </source>
</evidence>
<reference evidence="1" key="1">
    <citation type="submission" date="2014-11" db="EMBL/GenBank/DDBJ databases">
        <authorList>
            <person name="Amaro Gonzalez C."/>
        </authorList>
    </citation>
    <scope>NUCLEOTIDE SEQUENCE</scope>
</reference>
<name>A0A0E9XUQ5_ANGAN</name>
<organism evidence="1">
    <name type="scientific">Anguilla anguilla</name>
    <name type="common">European freshwater eel</name>
    <name type="synonym">Muraena anguilla</name>
    <dbReference type="NCBI Taxonomy" id="7936"/>
    <lineage>
        <taxon>Eukaryota</taxon>
        <taxon>Metazoa</taxon>
        <taxon>Chordata</taxon>
        <taxon>Craniata</taxon>
        <taxon>Vertebrata</taxon>
        <taxon>Euteleostomi</taxon>
        <taxon>Actinopterygii</taxon>
        <taxon>Neopterygii</taxon>
        <taxon>Teleostei</taxon>
        <taxon>Anguilliformes</taxon>
        <taxon>Anguillidae</taxon>
        <taxon>Anguilla</taxon>
    </lineage>
</organism>